<dbReference type="PIRSF" id="PIRSF001221">
    <property type="entry name" value="Amidase_fungi"/>
    <property type="match status" value="1"/>
</dbReference>
<dbReference type="PROSITE" id="PS00571">
    <property type="entry name" value="AMIDASES"/>
    <property type="match status" value="1"/>
</dbReference>
<proteinExistence type="inferred from homology"/>
<dbReference type="InterPro" id="IPR000120">
    <property type="entry name" value="Amidase"/>
</dbReference>
<accession>A0ABU4U697</accession>
<name>A0ABU4U697_9PSEU</name>
<dbReference type="Pfam" id="PF01425">
    <property type="entry name" value="Amidase"/>
    <property type="match status" value="1"/>
</dbReference>
<reference evidence="10 11" key="1">
    <citation type="submission" date="2023-11" db="EMBL/GenBank/DDBJ databases">
        <title>Lentzea sokolovensis, sp. nov., Lentzea kristufkii, sp. nov., and Lentzea miocenensis, sp. nov., rare actinobacteria from Sokolov Coal Basin, Miocene lacustrine sediment, Czech Republic.</title>
        <authorList>
            <person name="Lara A."/>
            <person name="Kotroba L."/>
            <person name="Nouioui I."/>
            <person name="Neumann-Schaal M."/>
            <person name="Mast Y."/>
            <person name="Chronakova A."/>
        </authorList>
    </citation>
    <scope>NUCLEOTIDE SEQUENCE [LARGE SCALE GENOMIC DNA]</scope>
    <source>
        <strain evidence="10 11">BCCO 10_0798</strain>
    </source>
</reference>
<feature type="domain" description="Amidase" evidence="9">
    <location>
        <begin position="26"/>
        <end position="474"/>
    </location>
</feature>
<gene>
    <name evidence="8 10" type="primary">gatA</name>
    <name evidence="10" type="ORF">SK571_41955</name>
</gene>
<dbReference type="HAMAP" id="MF_00120">
    <property type="entry name" value="GatA"/>
    <property type="match status" value="1"/>
</dbReference>
<sequence>MTNDLIHATAAELAAKIHSGEISSVEVTQAHLDRIAETDGKVHAFLHVDTEGALAQARRVDEAVKAGEQVSPLAGVPLALKDVMTTEGVPTTVGSKILEGWIPPYDATVTRKLKEAGVVILGKTNMDEFAMGSSTENSAYGPTHNPWDLDRIPGGSGGGSSAALAALQAPLAIGTDTGGSIRQPGAVTGTVGVKPTYGGVSRYGLVAFSSSLDQAGPCARTVLDAALLHEVIAGYDHMDSTSINAPVPPVVAAAREGLSGDLSGLRIGVVTQFTGEGYQQGVLRSFEAAVSQLKELGAEIADVSCPSFDYALPAYYLIAPSECSSNLARFDAMRYGLRVGDDGTRSTEEVMSLTREAGFGPEVKRRIMIGTYALSSGYYDAYYGSAQKVRTLITQDFAKAFENFDVLISPTTPTTAFKIGERANDPMAMYKADLCTIPANLAGTPAMSVPSGLSDEDGMPVGLQIMAPALQDHRMYRVAAAYEAARGAFGGPSL</sequence>
<keyword evidence="5 8" id="KW-0648">Protein biosynthesis</keyword>
<evidence type="ECO:0000256" key="1">
    <source>
        <dbReference type="ARBA" id="ARBA00008069"/>
    </source>
</evidence>
<feature type="active site" description="Charge relay system" evidence="8">
    <location>
        <position position="81"/>
    </location>
</feature>
<evidence type="ECO:0000259" key="9">
    <source>
        <dbReference type="Pfam" id="PF01425"/>
    </source>
</evidence>
<evidence type="ECO:0000256" key="5">
    <source>
        <dbReference type="ARBA" id="ARBA00022917"/>
    </source>
</evidence>
<comment type="catalytic activity">
    <reaction evidence="7 8">
        <text>L-glutamyl-tRNA(Gln) + L-glutamine + ATP + H2O = L-glutaminyl-tRNA(Gln) + L-glutamate + ADP + phosphate + H(+)</text>
        <dbReference type="Rhea" id="RHEA:17521"/>
        <dbReference type="Rhea" id="RHEA-COMP:9681"/>
        <dbReference type="Rhea" id="RHEA-COMP:9684"/>
        <dbReference type="ChEBI" id="CHEBI:15377"/>
        <dbReference type="ChEBI" id="CHEBI:15378"/>
        <dbReference type="ChEBI" id="CHEBI:29985"/>
        <dbReference type="ChEBI" id="CHEBI:30616"/>
        <dbReference type="ChEBI" id="CHEBI:43474"/>
        <dbReference type="ChEBI" id="CHEBI:58359"/>
        <dbReference type="ChEBI" id="CHEBI:78520"/>
        <dbReference type="ChEBI" id="CHEBI:78521"/>
        <dbReference type="ChEBI" id="CHEBI:456216"/>
        <dbReference type="EC" id="6.3.5.7"/>
    </reaction>
</comment>
<dbReference type="EMBL" id="JAXAVV010000034">
    <property type="protein sequence ID" value="MDX8055982.1"/>
    <property type="molecule type" value="Genomic_DNA"/>
</dbReference>
<evidence type="ECO:0000256" key="4">
    <source>
        <dbReference type="ARBA" id="ARBA00022840"/>
    </source>
</evidence>
<dbReference type="Gene3D" id="3.90.1300.10">
    <property type="entry name" value="Amidase signature (AS) domain"/>
    <property type="match status" value="1"/>
</dbReference>
<organism evidence="10 11">
    <name type="scientific">Lentzea kristufekii</name>
    <dbReference type="NCBI Taxonomy" id="3095430"/>
    <lineage>
        <taxon>Bacteria</taxon>
        <taxon>Bacillati</taxon>
        <taxon>Actinomycetota</taxon>
        <taxon>Actinomycetes</taxon>
        <taxon>Pseudonocardiales</taxon>
        <taxon>Pseudonocardiaceae</taxon>
        <taxon>Lentzea</taxon>
    </lineage>
</organism>
<feature type="active site" description="Charge relay system" evidence="8">
    <location>
        <position position="156"/>
    </location>
</feature>
<dbReference type="RefSeq" id="WP_319989695.1">
    <property type="nucleotide sequence ID" value="NZ_JAXAVV010000034.1"/>
</dbReference>
<evidence type="ECO:0000256" key="7">
    <source>
        <dbReference type="ARBA" id="ARBA00047407"/>
    </source>
</evidence>
<comment type="caution">
    <text evidence="10">The sequence shown here is derived from an EMBL/GenBank/DDBJ whole genome shotgun (WGS) entry which is preliminary data.</text>
</comment>
<keyword evidence="11" id="KW-1185">Reference proteome</keyword>
<keyword evidence="2 8" id="KW-0436">Ligase</keyword>
<dbReference type="Proteomes" id="UP001271792">
    <property type="component" value="Unassembled WGS sequence"/>
</dbReference>
<keyword evidence="4 8" id="KW-0067">ATP-binding</keyword>
<comment type="subunit">
    <text evidence="8">Heterotrimer of A, B and C subunits.</text>
</comment>
<dbReference type="EC" id="6.3.5.7" evidence="8"/>
<dbReference type="PANTHER" id="PTHR11895">
    <property type="entry name" value="TRANSAMIDASE"/>
    <property type="match status" value="1"/>
</dbReference>
<keyword evidence="3 8" id="KW-0547">Nucleotide-binding</keyword>
<evidence type="ECO:0000256" key="3">
    <source>
        <dbReference type="ARBA" id="ARBA00022741"/>
    </source>
</evidence>
<evidence type="ECO:0000256" key="6">
    <source>
        <dbReference type="ARBA" id="ARBA00025295"/>
    </source>
</evidence>
<evidence type="ECO:0000256" key="2">
    <source>
        <dbReference type="ARBA" id="ARBA00022598"/>
    </source>
</evidence>
<dbReference type="PANTHER" id="PTHR11895:SF151">
    <property type="entry name" value="GLUTAMYL-TRNA(GLN) AMIDOTRANSFERASE SUBUNIT A"/>
    <property type="match status" value="1"/>
</dbReference>
<comment type="function">
    <text evidence="6 8">Allows the formation of correctly charged Gln-tRNA(Gln) through the transamidation of misacylated Glu-tRNA(Gln) in organisms which lack glutaminyl-tRNA synthetase. The reaction takes place in the presence of glutamine and ATP through an activated gamma-phospho-Glu-tRNA(Gln).</text>
</comment>
<protein>
    <recommendedName>
        <fullName evidence="8">Glutamyl-tRNA(Gln) amidotransferase subunit A</fullName>
        <shortName evidence="8">Glu-ADT subunit A</shortName>
        <ecNumber evidence="8">6.3.5.7</ecNumber>
    </recommendedName>
</protein>
<reference evidence="10 11" key="2">
    <citation type="submission" date="2023-11" db="EMBL/GenBank/DDBJ databases">
        <authorList>
            <person name="Lara A.C."/>
            <person name="Chronakova A."/>
        </authorList>
    </citation>
    <scope>NUCLEOTIDE SEQUENCE [LARGE SCALE GENOMIC DNA]</scope>
    <source>
        <strain evidence="10 11">BCCO 10_0798</strain>
    </source>
</reference>
<feature type="active site" description="Acyl-ester intermediate" evidence="8">
    <location>
        <position position="180"/>
    </location>
</feature>
<evidence type="ECO:0000313" key="11">
    <source>
        <dbReference type="Proteomes" id="UP001271792"/>
    </source>
</evidence>
<comment type="similarity">
    <text evidence="1 8">Belongs to the amidase family. GatA subfamily.</text>
</comment>
<dbReference type="InterPro" id="IPR020556">
    <property type="entry name" value="Amidase_CS"/>
</dbReference>
<evidence type="ECO:0000313" key="10">
    <source>
        <dbReference type="EMBL" id="MDX8055982.1"/>
    </source>
</evidence>
<dbReference type="InterPro" id="IPR036928">
    <property type="entry name" value="AS_sf"/>
</dbReference>
<dbReference type="InterPro" id="IPR004412">
    <property type="entry name" value="GatA"/>
</dbReference>
<dbReference type="SUPFAM" id="SSF75304">
    <property type="entry name" value="Amidase signature (AS) enzymes"/>
    <property type="match status" value="1"/>
</dbReference>
<evidence type="ECO:0000256" key="8">
    <source>
        <dbReference type="HAMAP-Rule" id="MF_00120"/>
    </source>
</evidence>
<dbReference type="NCBIfam" id="TIGR00132">
    <property type="entry name" value="gatA"/>
    <property type="match status" value="1"/>
</dbReference>
<dbReference type="InterPro" id="IPR023631">
    <property type="entry name" value="Amidase_dom"/>
</dbReference>